<reference evidence="2 3" key="1">
    <citation type="submission" date="2019-03" db="EMBL/GenBank/DDBJ databases">
        <title>Single cell metagenomics reveals metabolic interactions within the superorganism composed of flagellate Streblomastix strix and complex community of Bacteroidetes bacteria on its surface.</title>
        <authorList>
            <person name="Treitli S.C."/>
            <person name="Kolisko M."/>
            <person name="Husnik F."/>
            <person name="Keeling P."/>
            <person name="Hampl V."/>
        </authorList>
    </citation>
    <scope>NUCLEOTIDE SEQUENCE [LARGE SCALE GENOMIC DNA]</scope>
    <source>
        <strain evidence="2">ST1C</strain>
    </source>
</reference>
<accession>A0A5J4TEY5</accession>
<dbReference type="OrthoDB" id="1430630at2759"/>
<organism evidence="2 3">
    <name type="scientific">Streblomastix strix</name>
    <dbReference type="NCBI Taxonomy" id="222440"/>
    <lineage>
        <taxon>Eukaryota</taxon>
        <taxon>Metamonada</taxon>
        <taxon>Preaxostyla</taxon>
        <taxon>Oxymonadida</taxon>
        <taxon>Streblomastigidae</taxon>
        <taxon>Streblomastix</taxon>
    </lineage>
</organism>
<dbReference type="SUPFAM" id="SSF56672">
    <property type="entry name" value="DNA/RNA polymerases"/>
    <property type="match status" value="1"/>
</dbReference>
<dbReference type="PANTHER" id="PTHR33050:SF7">
    <property type="entry name" value="RIBONUCLEASE H"/>
    <property type="match status" value="1"/>
</dbReference>
<comment type="caution">
    <text evidence="2">The sequence shown here is derived from an EMBL/GenBank/DDBJ whole genome shotgun (WGS) entry which is preliminary data.</text>
</comment>
<feature type="domain" description="Reverse transcriptase" evidence="1">
    <location>
        <begin position="1"/>
        <end position="120"/>
    </location>
</feature>
<dbReference type="InterPro" id="IPR043128">
    <property type="entry name" value="Rev_trsase/Diguanyl_cyclase"/>
</dbReference>
<evidence type="ECO:0000313" key="3">
    <source>
        <dbReference type="Proteomes" id="UP000324800"/>
    </source>
</evidence>
<dbReference type="AlphaFoldDB" id="A0A5J4TEY5"/>
<dbReference type="Proteomes" id="UP000324800">
    <property type="component" value="Unassembled WGS sequence"/>
</dbReference>
<dbReference type="PANTHER" id="PTHR33050">
    <property type="entry name" value="REVERSE TRANSCRIPTASE DOMAIN-CONTAINING PROTEIN"/>
    <property type="match status" value="1"/>
</dbReference>
<name>A0A5J4TEY5_9EUKA</name>
<dbReference type="Gene3D" id="3.30.70.270">
    <property type="match status" value="1"/>
</dbReference>
<dbReference type="InterPro" id="IPR043502">
    <property type="entry name" value="DNA/RNA_pol_sf"/>
</dbReference>
<evidence type="ECO:0000313" key="2">
    <source>
        <dbReference type="EMBL" id="KAA6356055.1"/>
    </source>
</evidence>
<dbReference type="EMBL" id="SNRW01033608">
    <property type="protein sequence ID" value="KAA6356055.1"/>
    <property type="molecule type" value="Genomic_DNA"/>
</dbReference>
<proteinExistence type="predicted"/>
<evidence type="ECO:0000259" key="1">
    <source>
        <dbReference type="PROSITE" id="PS50878"/>
    </source>
</evidence>
<protein>
    <recommendedName>
        <fullName evidence="1">Reverse transcriptase domain-containing protein</fullName>
    </recommendedName>
</protein>
<dbReference type="Pfam" id="PF00078">
    <property type="entry name" value="RVT_1"/>
    <property type="match status" value="1"/>
</dbReference>
<gene>
    <name evidence="2" type="ORF">EZS28_048417</name>
</gene>
<sequence>DYATSLDLKSAFHHITVSPNSIPYLEFNFNNNNYACKAMTFGTKHNPIFFAEAIESILRQIRIHSEIKILNYCDDILLIRQDKQTLKTQTMEILKTLQQFGWTISINKCETEPKQVITFL</sequence>
<dbReference type="InterPro" id="IPR052055">
    <property type="entry name" value="Hepadnavirus_pol/RT"/>
</dbReference>
<dbReference type="PROSITE" id="PS50878">
    <property type="entry name" value="RT_POL"/>
    <property type="match status" value="1"/>
</dbReference>
<feature type="non-terminal residue" evidence="2">
    <location>
        <position position="1"/>
    </location>
</feature>
<dbReference type="InterPro" id="IPR000477">
    <property type="entry name" value="RT_dom"/>
</dbReference>